<dbReference type="InterPro" id="IPR001087">
    <property type="entry name" value="GDSL"/>
</dbReference>
<proteinExistence type="inferred from homology"/>
<organism evidence="3 4">
    <name type="scientific">Phaseolus angularis</name>
    <name type="common">Azuki bean</name>
    <name type="synonym">Vigna angularis</name>
    <dbReference type="NCBI Taxonomy" id="3914"/>
    <lineage>
        <taxon>Eukaryota</taxon>
        <taxon>Viridiplantae</taxon>
        <taxon>Streptophyta</taxon>
        <taxon>Embryophyta</taxon>
        <taxon>Tracheophyta</taxon>
        <taxon>Spermatophyta</taxon>
        <taxon>Magnoliopsida</taxon>
        <taxon>eudicotyledons</taxon>
        <taxon>Gunneridae</taxon>
        <taxon>Pentapetalae</taxon>
        <taxon>rosids</taxon>
        <taxon>fabids</taxon>
        <taxon>Fabales</taxon>
        <taxon>Fabaceae</taxon>
        <taxon>Papilionoideae</taxon>
        <taxon>50 kb inversion clade</taxon>
        <taxon>NPAAA clade</taxon>
        <taxon>indigoferoid/millettioid clade</taxon>
        <taxon>Phaseoleae</taxon>
        <taxon>Vigna</taxon>
    </lineage>
</organism>
<comment type="similarity">
    <text evidence="1">Belongs to the 'GDSL' lipolytic enzyme family.</text>
</comment>
<keyword evidence="2" id="KW-0732">Signal</keyword>
<dbReference type="GO" id="GO:0006629">
    <property type="term" value="P:lipid metabolic process"/>
    <property type="evidence" value="ECO:0007669"/>
    <property type="project" value="InterPro"/>
</dbReference>
<dbReference type="EMBL" id="CM003379">
    <property type="protein sequence ID" value="KOM51677.1"/>
    <property type="molecule type" value="Genomic_DNA"/>
</dbReference>
<dbReference type="PROSITE" id="PS01098">
    <property type="entry name" value="LIPASE_GDSL_SER"/>
    <property type="match status" value="1"/>
</dbReference>
<feature type="chain" id="PRO_5005596441" description="GDSL esterase/lipase" evidence="2">
    <location>
        <begin position="24"/>
        <end position="585"/>
    </location>
</feature>
<name>A0A0L9V9V7_PHAAN</name>
<evidence type="ECO:0000256" key="2">
    <source>
        <dbReference type="SAM" id="SignalP"/>
    </source>
</evidence>
<dbReference type="PANTHER" id="PTHR35097">
    <property type="entry name" value="GDSL ESTERASE/LIPASE"/>
    <property type="match status" value="1"/>
</dbReference>
<sequence>MELWNVVFVWCVLCFGFLHHTEAIVKLRGNETIPALILFGDSIVDTGANNNLITAFKSNFPPYGRDFHAAQPTGRFSNGKVPSDFVAEELGINEYSVAYTSPNLQPDDLLKGINFASGGTGYDPFTSQLASVIPLSEQLEQFKEYIGKLKANFGEARTNFILSKSLVLVVSSSNDIANTYFASGIRKLDYDVPSYTDMLVQLASSFVKIEILKRLQREAFSDIMKLRDRQEKVERILSFYQSSKEGPFQETSTHVRGHLDYLGSLLVLSDVNQQNIDAVDKCGIRTGVASRFIFETKIGEKCSGAVEFVATNATNGDRENCDERPLSLSKLSFTANVNDWFSFVAMPIGARGRDVAIASDSFDQVGEGFTVFSYSGPPLLHLHNGTAIGITVRKSNVIASLTEHVTASQIPHTSSTFGQLLYQFSGGTKLSLLGLHHTPLSLKRLGNFDAFSFPIVLSKQNEVSEAATEVSSSTGIRTSGGSIALMAESKIDGFGKLGGWFEMNKLNPQSVQFGVNLSDDSQDSLGWGMSLSRFMENSENEAHFQAESYLRFNMGNKFCLKPGVVLGTDGKSKIAALMLRSNWSL</sequence>
<dbReference type="PANTHER" id="PTHR35097:SF1">
    <property type="entry name" value="GDSL ESTERASE_LIPASE"/>
    <property type="match status" value="1"/>
</dbReference>
<evidence type="ECO:0008006" key="5">
    <source>
        <dbReference type="Google" id="ProtNLM"/>
    </source>
</evidence>
<evidence type="ECO:0000256" key="1">
    <source>
        <dbReference type="ARBA" id="ARBA00008668"/>
    </source>
</evidence>
<gene>
    <name evidence="3" type="ORF">LR48_Vigan09g033600</name>
</gene>
<dbReference type="AlphaFoldDB" id="A0A0L9V9V7"/>
<feature type="signal peptide" evidence="2">
    <location>
        <begin position="1"/>
        <end position="23"/>
    </location>
</feature>
<dbReference type="Pfam" id="PF00657">
    <property type="entry name" value="Lipase_GDSL"/>
    <property type="match status" value="1"/>
</dbReference>
<dbReference type="Gene3D" id="3.40.50.1110">
    <property type="entry name" value="SGNH hydrolase"/>
    <property type="match status" value="1"/>
</dbReference>
<dbReference type="Proteomes" id="UP000053144">
    <property type="component" value="Chromosome 9"/>
</dbReference>
<dbReference type="Gramene" id="KOM51677">
    <property type="protein sequence ID" value="KOM51677"/>
    <property type="gene ID" value="LR48_Vigan09g033600"/>
</dbReference>
<dbReference type="InterPro" id="IPR036514">
    <property type="entry name" value="SGNH_hydro_sf"/>
</dbReference>
<dbReference type="InterPro" id="IPR008265">
    <property type="entry name" value="Lipase_GDSL_AS"/>
</dbReference>
<protein>
    <recommendedName>
        <fullName evidence="5">GDSL esterase/lipase</fullName>
    </recommendedName>
</protein>
<dbReference type="OMA" id="DRENCDE"/>
<dbReference type="GO" id="GO:0016298">
    <property type="term" value="F:lipase activity"/>
    <property type="evidence" value="ECO:0007669"/>
    <property type="project" value="InterPro"/>
</dbReference>
<accession>A0A0L9V9V7</accession>
<evidence type="ECO:0000313" key="4">
    <source>
        <dbReference type="Proteomes" id="UP000053144"/>
    </source>
</evidence>
<reference evidence="4" key="1">
    <citation type="journal article" date="2015" name="Proc. Natl. Acad. Sci. U.S.A.">
        <title>Genome sequencing of adzuki bean (Vigna angularis) provides insight into high starch and low fat accumulation and domestication.</title>
        <authorList>
            <person name="Yang K."/>
            <person name="Tian Z."/>
            <person name="Chen C."/>
            <person name="Luo L."/>
            <person name="Zhao B."/>
            <person name="Wang Z."/>
            <person name="Yu L."/>
            <person name="Li Y."/>
            <person name="Sun Y."/>
            <person name="Li W."/>
            <person name="Chen Y."/>
            <person name="Li Y."/>
            <person name="Zhang Y."/>
            <person name="Ai D."/>
            <person name="Zhao J."/>
            <person name="Shang C."/>
            <person name="Ma Y."/>
            <person name="Wu B."/>
            <person name="Wang M."/>
            <person name="Gao L."/>
            <person name="Sun D."/>
            <person name="Zhang P."/>
            <person name="Guo F."/>
            <person name="Wang W."/>
            <person name="Li Y."/>
            <person name="Wang J."/>
            <person name="Varshney R.K."/>
            <person name="Wang J."/>
            <person name="Ling H.Q."/>
            <person name="Wan P."/>
        </authorList>
    </citation>
    <scope>NUCLEOTIDE SEQUENCE</scope>
    <source>
        <strain evidence="4">cv. Jingnong 6</strain>
    </source>
</reference>
<evidence type="ECO:0000313" key="3">
    <source>
        <dbReference type="EMBL" id="KOM51677.1"/>
    </source>
</evidence>